<reference evidence="2 3" key="1">
    <citation type="submission" date="2019-03" db="EMBL/GenBank/DDBJ databases">
        <title>Genomic Encyclopedia of Archaeal and Bacterial Type Strains, Phase II (KMG-II): from individual species to whole genera.</title>
        <authorList>
            <person name="Goeker M."/>
        </authorList>
    </citation>
    <scope>NUCLEOTIDE SEQUENCE [LARGE SCALE GENOMIC DNA]</scope>
    <source>
        <strain evidence="2 3">DSM 25687</strain>
    </source>
</reference>
<gene>
    <name evidence="2" type="ORF">BC748_2520</name>
</gene>
<feature type="transmembrane region" description="Helical" evidence="1">
    <location>
        <begin position="86"/>
        <end position="106"/>
    </location>
</feature>
<keyword evidence="1" id="KW-0812">Transmembrane</keyword>
<accession>A0A4R6Q7E4</accession>
<dbReference type="Proteomes" id="UP000295260">
    <property type="component" value="Unassembled WGS sequence"/>
</dbReference>
<protein>
    <submittedName>
        <fullName evidence="2">Uncharacterized protein DUF983</fullName>
    </submittedName>
</protein>
<dbReference type="InterPro" id="IPR009325">
    <property type="entry name" value="DUF983"/>
</dbReference>
<proteinExistence type="predicted"/>
<keyword evidence="3" id="KW-1185">Reference proteome</keyword>
<comment type="caution">
    <text evidence="2">The sequence shown here is derived from an EMBL/GenBank/DDBJ whole genome shotgun (WGS) entry which is preliminary data.</text>
</comment>
<evidence type="ECO:0000313" key="2">
    <source>
        <dbReference type="EMBL" id="TDP58005.1"/>
    </source>
</evidence>
<sequence>MLNSLYHIFHNDCPHCHKGKVFADKSFFFSMGFPKMNSHCSHCSYKFEKEPGYFFGAMFVSYGVAVLEGLLTYFCIRPFFDSNFDFWMFPIIAFVLLSLTFFNIRFSRMIWIYMFKNYSN</sequence>
<feature type="transmembrane region" description="Helical" evidence="1">
    <location>
        <begin position="53"/>
        <end position="74"/>
    </location>
</feature>
<keyword evidence="1" id="KW-0472">Membrane</keyword>
<keyword evidence="1" id="KW-1133">Transmembrane helix</keyword>
<dbReference type="EMBL" id="SNXR01000016">
    <property type="protein sequence ID" value="TDP58005.1"/>
    <property type="molecule type" value="Genomic_DNA"/>
</dbReference>
<name>A0A4R6Q7E4_9FLAO</name>
<organism evidence="2 3">
    <name type="scientific">Flavobacterium dankookense</name>
    <dbReference type="NCBI Taxonomy" id="706186"/>
    <lineage>
        <taxon>Bacteria</taxon>
        <taxon>Pseudomonadati</taxon>
        <taxon>Bacteroidota</taxon>
        <taxon>Flavobacteriia</taxon>
        <taxon>Flavobacteriales</taxon>
        <taxon>Flavobacteriaceae</taxon>
        <taxon>Flavobacterium</taxon>
    </lineage>
</organism>
<dbReference type="OrthoDB" id="9790326at2"/>
<dbReference type="RefSeq" id="WP_133533737.1">
    <property type="nucleotide sequence ID" value="NZ_SNXR01000016.1"/>
</dbReference>
<dbReference type="Pfam" id="PF06170">
    <property type="entry name" value="DUF983"/>
    <property type="match status" value="1"/>
</dbReference>
<evidence type="ECO:0000313" key="3">
    <source>
        <dbReference type="Proteomes" id="UP000295260"/>
    </source>
</evidence>
<dbReference type="AlphaFoldDB" id="A0A4R6Q7E4"/>
<evidence type="ECO:0000256" key="1">
    <source>
        <dbReference type="SAM" id="Phobius"/>
    </source>
</evidence>